<evidence type="ECO:0000256" key="2">
    <source>
        <dbReference type="ARBA" id="ARBA00009765"/>
    </source>
</evidence>
<dbReference type="InterPro" id="IPR045861">
    <property type="entry name" value="CorA_cytoplasmic_dom"/>
</dbReference>
<dbReference type="GO" id="GO:0046873">
    <property type="term" value="F:metal ion transmembrane transporter activity"/>
    <property type="evidence" value="ECO:0007669"/>
    <property type="project" value="InterPro"/>
</dbReference>
<dbReference type="InterPro" id="IPR045863">
    <property type="entry name" value="CorA_TM1_TM2"/>
</dbReference>
<dbReference type="CDD" id="cd12827">
    <property type="entry name" value="EcCorA_ZntB-like_u2"/>
    <property type="match status" value="1"/>
</dbReference>
<accession>A0A6S6ULZ8</accession>
<dbReference type="Gene3D" id="3.30.460.20">
    <property type="entry name" value="CorA soluble domain-like"/>
    <property type="match status" value="1"/>
</dbReference>
<reference evidence="7" key="1">
    <citation type="submission" date="2020-01" db="EMBL/GenBank/DDBJ databases">
        <authorList>
            <person name="Meier V. D."/>
            <person name="Meier V D."/>
        </authorList>
    </citation>
    <scope>NUCLEOTIDE SEQUENCE</scope>
    <source>
        <strain evidence="7">HLG_WM_MAG_10</strain>
    </source>
</reference>
<comment type="subcellular location">
    <subcellularLocation>
        <location evidence="1">Membrane</location>
        <topology evidence="1">Multi-pass membrane protein</topology>
    </subcellularLocation>
</comment>
<evidence type="ECO:0000256" key="6">
    <source>
        <dbReference type="SAM" id="Phobius"/>
    </source>
</evidence>
<dbReference type="EMBL" id="CACVAQ010000543">
    <property type="protein sequence ID" value="CAA6830250.1"/>
    <property type="molecule type" value="Genomic_DNA"/>
</dbReference>
<evidence type="ECO:0000256" key="3">
    <source>
        <dbReference type="ARBA" id="ARBA00022692"/>
    </source>
</evidence>
<keyword evidence="3 6" id="KW-0812">Transmembrane</keyword>
<dbReference type="Pfam" id="PF01544">
    <property type="entry name" value="CorA"/>
    <property type="match status" value="1"/>
</dbReference>
<dbReference type="Gene3D" id="1.20.58.340">
    <property type="entry name" value="Magnesium transport protein CorA, transmembrane region"/>
    <property type="match status" value="2"/>
</dbReference>
<comment type="similarity">
    <text evidence="2">Belongs to the CorA metal ion transporter (MIT) (TC 1.A.35) family.</text>
</comment>
<keyword evidence="4 6" id="KW-1133">Transmembrane helix</keyword>
<organism evidence="7">
    <name type="scientific">uncultured Aureispira sp</name>
    <dbReference type="NCBI Taxonomy" id="1331704"/>
    <lineage>
        <taxon>Bacteria</taxon>
        <taxon>Pseudomonadati</taxon>
        <taxon>Bacteroidota</taxon>
        <taxon>Saprospiria</taxon>
        <taxon>Saprospirales</taxon>
        <taxon>Saprospiraceae</taxon>
        <taxon>Aureispira</taxon>
        <taxon>environmental samples</taxon>
    </lineage>
</organism>
<dbReference type="SUPFAM" id="SSF144083">
    <property type="entry name" value="Magnesium transport protein CorA, transmembrane region"/>
    <property type="match status" value="1"/>
</dbReference>
<dbReference type="InterPro" id="IPR002523">
    <property type="entry name" value="MgTranspt_CorA/ZnTranspt_ZntB"/>
</dbReference>
<feature type="transmembrane region" description="Helical" evidence="6">
    <location>
        <begin position="260"/>
        <end position="279"/>
    </location>
</feature>
<name>A0A6S6ULZ8_9BACT</name>
<dbReference type="InterPro" id="IPR047199">
    <property type="entry name" value="CorA-like"/>
</dbReference>
<dbReference type="PANTHER" id="PTHR47891:SF2">
    <property type="entry name" value="MAGNESIUM AND COBALT TRANSPORTER"/>
    <property type="match status" value="1"/>
</dbReference>
<evidence type="ECO:0000313" key="7">
    <source>
        <dbReference type="EMBL" id="CAA6830250.1"/>
    </source>
</evidence>
<dbReference type="SUPFAM" id="SSF143865">
    <property type="entry name" value="CorA soluble domain-like"/>
    <property type="match status" value="1"/>
</dbReference>
<evidence type="ECO:0000256" key="4">
    <source>
        <dbReference type="ARBA" id="ARBA00022989"/>
    </source>
</evidence>
<dbReference type="AlphaFoldDB" id="A0A6S6ULZ8"/>
<protein>
    <submittedName>
        <fullName evidence="7">Magnesium and cobalt transport protein CorA</fullName>
    </submittedName>
</protein>
<evidence type="ECO:0000256" key="5">
    <source>
        <dbReference type="ARBA" id="ARBA00023136"/>
    </source>
</evidence>
<gene>
    <name evidence="7" type="ORF">HELGO_WM26940</name>
</gene>
<proteinExistence type="inferred from homology"/>
<feature type="transmembrane region" description="Helical" evidence="6">
    <location>
        <begin position="291"/>
        <end position="311"/>
    </location>
</feature>
<dbReference type="PANTHER" id="PTHR47891">
    <property type="entry name" value="TRANSPORTER-RELATED"/>
    <property type="match status" value="1"/>
</dbReference>
<keyword evidence="5 6" id="KW-0472">Membrane</keyword>
<dbReference type="GO" id="GO:0016020">
    <property type="term" value="C:membrane"/>
    <property type="evidence" value="ECO:0007669"/>
    <property type="project" value="UniProtKB-SubCell"/>
</dbReference>
<evidence type="ECO:0000256" key="1">
    <source>
        <dbReference type="ARBA" id="ARBA00004141"/>
    </source>
</evidence>
<sequence length="317" mass="36371">MVRYFEKQKKGTLQVLETLTPGCWVNISPPFNAVEIDQLAKQLNIPMDFLTDPLDIDERTRFEIEDGVKFIVVNTPALNEKGRDDLTLYITVPIGIIMTGKHIITISSYETAVMQKFIEGKVRNFDPQDASLFVLQILEQNVYTYLRCLKDINVRRNIIEKEVYESSQNKDLKRLLSLEKSLVYFVTALSSNALLKQKLQRMDLLNIQKDEEKADLLEDIMIDNSQAQEMAHIYTNILSNTMGALASMISNNLNEVMQRLTLITIILMVPTLVASFYGMNVKNLPLQESPYAFWCLLGGSMLFSFSLVLFFRSKRMI</sequence>